<dbReference type="EMBL" id="JAGGNH010000001">
    <property type="protein sequence ID" value="KAJ0985875.1"/>
    <property type="molecule type" value="Genomic_DNA"/>
</dbReference>
<dbReference type="Pfam" id="PF01095">
    <property type="entry name" value="Pectinesterase"/>
    <property type="match status" value="1"/>
</dbReference>
<dbReference type="GO" id="GO:0045490">
    <property type="term" value="P:pectin catabolic process"/>
    <property type="evidence" value="ECO:0007669"/>
    <property type="project" value="UniProtKB-UniRule"/>
</dbReference>
<organism evidence="12 13">
    <name type="scientific">Dioscorea zingiberensis</name>
    <dbReference type="NCBI Taxonomy" id="325984"/>
    <lineage>
        <taxon>Eukaryota</taxon>
        <taxon>Viridiplantae</taxon>
        <taxon>Streptophyta</taxon>
        <taxon>Embryophyta</taxon>
        <taxon>Tracheophyta</taxon>
        <taxon>Spermatophyta</taxon>
        <taxon>Magnoliopsida</taxon>
        <taxon>Liliopsida</taxon>
        <taxon>Dioscoreales</taxon>
        <taxon>Dioscoreaceae</taxon>
        <taxon>Dioscorea</taxon>
    </lineage>
</organism>
<accession>A0A9D5HQS4</accession>
<feature type="domain" description="Pectinesterase catalytic" evidence="11">
    <location>
        <begin position="45"/>
        <end position="322"/>
    </location>
</feature>
<evidence type="ECO:0000256" key="7">
    <source>
        <dbReference type="ARBA" id="ARBA00047928"/>
    </source>
</evidence>
<reference evidence="12" key="2">
    <citation type="journal article" date="2022" name="Hortic Res">
        <title>The genome of Dioscorea zingiberensis sheds light on the biosynthesis, origin and evolution of the medicinally important diosgenin saponins.</title>
        <authorList>
            <person name="Li Y."/>
            <person name="Tan C."/>
            <person name="Li Z."/>
            <person name="Guo J."/>
            <person name="Li S."/>
            <person name="Chen X."/>
            <person name="Wang C."/>
            <person name="Dai X."/>
            <person name="Yang H."/>
            <person name="Song W."/>
            <person name="Hou L."/>
            <person name="Xu J."/>
            <person name="Tong Z."/>
            <person name="Xu A."/>
            <person name="Yuan X."/>
            <person name="Wang W."/>
            <person name="Yang Q."/>
            <person name="Chen L."/>
            <person name="Sun Z."/>
            <person name="Wang K."/>
            <person name="Pan B."/>
            <person name="Chen J."/>
            <person name="Bao Y."/>
            <person name="Liu F."/>
            <person name="Qi X."/>
            <person name="Gang D.R."/>
            <person name="Wen J."/>
            <person name="Li J."/>
        </authorList>
    </citation>
    <scope>NUCLEOTIDE SEQUENCE</scope>
    <source>
        <strain evidence="12">Dzin_1.0</strain>
    </source>
</reference>
<dbReference type="Gene3D" id="2.160.20.10">
    <property type="entry name" value="Single-stranded right-handed beta-helix, Pectin lyase-like"/>
    <property type="match status" value="1"/>
</dbReference>
<evidence type="ECO:0000256" key="6">
    <source>
        <dbReference type="ARBA" id="ARBA00023180"/>
    </source>
</evidence>
<comment type="catalytic activity">
    <reaction evidence="7 10">
        <text>[(1-&gt;4)-alpha-D-galacturonosyl methyl ester](n) + n H2O = [(1-&gt;4)-alpha-D-galacturonosyl](n) + n methanol + n H(+)</text>
        <dbReference type="Rhea" id="RHEA:22380"/>
        <dbReference type="Rhea" id="RHEA-COMP:14570"/>
        <dbReference type="Rhea" id="RHEA-COMP:14573"/>
        <dbReference type="ChEBI" id="CHEBI:15377"/>
        <dbReference type="ChEBI" id="CHEBI:15378"/>
        <dbReference type="ChEBI" id="CHEBI:17790"/>
        <dbReference type="ChEBI" id="CHEBI:140522"/>
        <dbReference type="ChEBI" id="CHEBI:140523"/>
        <dbReference type="EC" id="3.1.1.11"/>
    </reaction>
</comment>
<keyword evidence="10" id="KW-0732">Signal</keyword>
<name>A0A9D5HQS4_9LILI</name>
<dbReference type="FunFam" id="2.160.20.10:FF:000013">
    <property type="entry name" value="Pectinesterase"/>
    <property type="match status" value="1"/>
</dbReference>
<dbReference type="InterPro" id="IPR033131">
    <property type="entry name" value="Pectinesterase_Asp_AS"/>
</dbReference>
<feature type="signal peptide" evidence="10">
    <location>
        <begin position="1"/>
        <end position="29"/>
    </location>
</feature>
<evidence type="ECO:0000313" key="13">
    <source>
        <dbReference type="Proteomes" id="UP001085076"/>
    </source>
</evidence>
<gene>
    <name evidence="12" type="ORF">J5N97_004231</name>
</gene>
<feature type="chain" id="PRO_5039755282" description="Pectinesterase" evidence="10">
    <location>
        <begin position="30"/>
        <end position="347"/>
    </location>
</feature>
<dbReference type="SUPFAM" id="SSF51126">
    <property type="entry name" value="Pectin lyase-like"/>
    <property type="match status" value="1"/>
</dbReference>
<comment type="similarity">
    <text evidence="2">Belongs to the pectinesterase family.</text>
</comment>
<protein>
    <recommendedName>
        <fullName evidence="3 10">Pectinesterase</fullName>
        <ecNumber evidence="3 10">3.1.1.11</ecNumber>
    </recommendedName>
</protein>
<comment type="function">
    <text evidence="8">Acts in the modification of cell walls via demethylesterification of cell wall pectin.</text>
</comment>
<keyword evidence="4 10" id="KW-0378">Hydrolase</keyword>
<dbReference type="AlphaFoldDB" id="A0A9D5HQS4"/>
<evidence type="ECO:0000256" key="2">
    <source>
        <dbReference type="ARBA" id="ARBA00008891"/>
    </source>
</evidence>
<evidence type="ECO:0000259" key="11">
    <source>
        <dbReference type="Pfam" id="PF01095"/>
    </source>
</evidence>
<dbReference type="InterPro" id="IPR000070">
    <property type="entry name" value="Pectinesterase_cat"/>
</dbReference>
<evidence type="ECO:0000256" key="8">
    <source>
        <dbReference type="ARBA" id="ARBA00057335"/>
    </source>
</evidence>
<keyword evidence="13" id="KW-1185">Reference proteome</keyword>
<dbReference type="PANTHER" id="PTHR31321:SF72">
    <property type="entry name" value="PECTINESTERASE 11-RELATED"/>
    <property type="match status" value="1"/>
</dbReference>
<evidence type="ECO:0000256" key="1">
    <source>
        <dbReference type="ARBA" id="ARBA00005184"/>
    </source>
</evidence>
<keyword evidence="6" id="KW-0325">Glycoprotein</keyword>
<dbReference type="PROSITE" id="PS00503">
    <property type="entry name" value="PECTINESTERASE_2"/>
    <property type="match status" value="1"/>
</dbReference>
<dbReference type="Proteomes" id="UP001085076">
    <property type="component" value="Miscellaneous, Linkage group lg01"/>
</dbReference>
<dbReference type="InterPro" id="IPR012334">
    <property type="entry name" value="Pectin_lyas_fold"/>
</dbReference>
<dbReference type="EC" id="3.1.1.11" evidence="3 10"/>
<reference evidence="12" key="1">
    <citation type="submission" date="2021-03" db="EMBL/GenBank/DDBJ databases">
        <authorList>
            <person name="Li Z."/>
            <person name="Yang C."/>
        </authorList>
    </citation>
    <scope>NUCLEOTIDE SEQUENCE</scope>
    <source>
        <strain evidence="12">Dzin_1.0</strain>
        <tissue evidence="12">Leaf</tissue>
    </source>
</reference>
<sequence length="347" mass="39011">MSMRRSTVSAAFFFLILILQLVYFMGTSTVGGVVSPTNTSSAVLITVDQSGKGDFQRIQDAIDAVPPNFSKQVFISINPGVYRERVVVPKEKPWIILSGANETTTIITWSGRWDTLQSTTLSIWASNFVGRYLTIQNTYGPGSQALAVSVFGDSVSFYACRMLSYQDTLYDMSGRHYYHNCYIEGATDFIFGNALSLFEKCHIHSISKNGGAITAQKRSSSDENTGYSFLACKLTGERPRSVILGRPWGPYSRVVYAYTYMSNAILPQGWSDWHNATRQRTAYYGEYKCYGSGSRSSRRVKWSHQLTSDEAMPFINKSMINGSDWLRPLPTHFMKADFPLVPRKMDE</sequence>
<evidence type="ECO:0000313" key="12">
    <source>
        <dbReference type="EMBL" id="KAJ0985875.1"/>
    </source>
</evidence>
<evidence type="ECO:0000256" key="4">
    <source>
        <dbReference type="ARBA" id="ARBA00022801"/>
    </source>
</evidence>
<evidence type="ECO:0000256" key="3">
    <source>
        <dbReference type="ARBA" id="ARBA00013229"/>
    </source>
</evidence>
<keyword evidence="5 10" id="KW-0063">Aspartyl esterase</keyword>
<dbReference type="GO" id="GO:0030599">
    <property type="term" value="F:pectinesterase activity"/>
    <property type="evidence" value="ECO:0007669"/>
    <property type="project" value="UniProtKB-UniRule"/>
</dbReference>
<evidence type="ECO:0000256" key="9">
    <source>
        <dbReference type="PROSITE-ProRule" id="PRU10040"/>
    </source>
</evidence>
<dbReference type="PANTHER" id="PTHR31321">
    <property type="entry name" value="ACYL-COA THIOESTER HYDROLASE YBHC-RELATED"/>
    <property type="match status" value="1"/>
</dbReference>
<dbReference type="InterPro" id="IPR011050">
    <property type="entry name" value="Pectin_lyase_fold/virulence"/>
</dbReference>
<evidence type="ECO:0000256" key="10">
    <source>
        <dbReference type="RuleBase" id="RU000589"/>
    </source>
</evidence>
<proteinExistence type="inferred from homology"/>
<dbReference type="OrthoDB" id="2019149at2759"/>
<comment type="caution">
    <text evidence="12">The sequence shown here is derived from an EMBL/GenBank/DDBJ whole genome shotgun (WGS) entry which is preliminary data.</text>
</comment>
<evidence type="ECO:0000256" key="5">
    <source>
        <dbReference type="ARBA" id="ARBA00023085"/>
    </source>
</evidence>
<comment type="pathway">
    <text evidence="1 10">Glycan metabolism; pectin degradation; 2-dehydro-3-deoxy-D-gluconate from pectin: step 1/5.</text>
</comment>
<dbReference type="GO" id="GO:0042545">
    <property type="term" value="P:cell wall modification"/>
    <property type="evidence" value="ECO:0007669"/>
    <property type="project" value="UniProtKB-UniRule"/>
</dbReference>
<feature type="active site" evidence="9">
    <location>
        <position position="188"/>
    </location>
</feature>